<dbReference type="PANTHER" id="PTHR22807">
    <property type="entry name" value="NOP2 YEAST -RELATED NOL1/NOP2/FMU SUN DOMAIN-CONTAINING"/>
    <property type="match status" value="1"/>
</dbReference>
<name>A0A9D1LQ12_9FIRM</name>
<evidence type="ECO:0000256" key="5">
    <source>
        <dbReference type="ARBA" id="ARBA00022552"/>
    </source>
</evidence>
<dbReference type="InterPro" id="IPR029063">
    <property type="entry name" value="SAM-dependent_MTases_sf"/>
</dbReference>
<proteinExistence type="inferred from homology"/>
<dbReference type="Gene3D" id="1.10.940.10">
    <property type="entry name" value="NusB-like"/>
    <property type="match status" value="1"/>
</dbReference>
<dbReference type="EMBL" id="DVNK01000011">
    <property type="protein sequence ID" value="HIU45925.1"/>
    <property type="molecule type" value="Genomic_DNA"/>
</dbReference>
<feature type="domain" description="SAM-dependent MTase RsmB/NOP-type" evidence="14">
    <location>
        <begin position="152"/>
        <end position="426"/>
    </location>
</feature>
<evidence type="ECO:0000256" key="11">
    <source>
        <dbReference type="ARBA" id="ARBA00031088"/>
    </source>
</evidence>
<evidence type="ECO:0000256" key="1">
    <source>
        <dbReference type="ARBA" id="ARBA00002724"/>
    </source>
</evidence>
<feature type="binding site" evidence="13">
    <location>
        <begin position="241"/>
        <end position="247"/>
    </location>
    <ligand>
        <name>S-adenosyl-L-methionine</name>
        <dbReference type="ChEBI" id="CHEBI:59789"/>
    </ligand>
</feature>
<dbReference type="InterPro" id="IPR001678">
    <property type="entry name" value="MeTrfase_RsmB-F_NOP2_dom"/>
</dbReference>
<dbReference type="PROSITE" id="PS51686">
    <property type="entry name" value="SAM_MT_RSMB_NOP"/>
    <property type="match status" value="1"/>
</dbReference>
<dbReference type="InterPro" id="IPR023267">
    <property type="entry name" value="RCMT"/>
</dbReference>
<evidence type="ECO:0000256" key="9">
    <source>
        <dbReference type="ARBA" id="ARBA00022884"/>
    </source>
</evidence>
<reference evidence="15" key="1">
    <citation type="submission" date="2020-10" db="EMBL/GenBank/DDBJ databases">
        <authorList>
            <person name="Gilroy R."/>
        </authorList>
    </citation>
    <scope>NUCLEOTIDE SEQUENCE</scope>
    <source>
        <strain evidence="15">ChiSxjej2B14-8506</strain>
    </source>
</reference>
<dbReference type="Gene3D" id="3.40.50.150">
    <property type="entry name" value="Vaccinia Virus protein VP39"/>
    <property type="match status" value="1"/>
</dbReference>
<dbReference type="Proteomes" id="UP000824123">
    <property type="component" value="Unassembled WGS sequence"/>
</dbReference>
<evidence type="ECO:0000313" key="16">
    <source>
        <dbReference type="Proteomes" id="UP000824123"/>
    </source>
</evidence>
<keyword evidence="9 13" id="KW-0694">RNA-binding</keyword>
<accession>A0A9D1LQ12</accession>
<comment type="catalytic activity">
    <reaction evidence="12">
        <text>cytidine(967) in 16S rRNA + S-adenosyl-L-methionine = 5-methylcytidine(967) in 16S rRNA + S-adenosyl-L-homocysteine + H(+)</text>
        <dbReference type="Rhea" id="RHEA:42748"/>
        <dbReference type="Rhea" id="RHEA-COMP:10219"/>
        <dbReference type="Rhea" id="RHEA-COMP:10220"/>
        <dbReference type="ChEBI" id="CHEBI:15378"/>
        <dbReference type="ChEBI" id="CHEBI:57856"/>
        <dbReference type="ChEBI" id="CHEBI:59789"/>
        <dbReference type="ChEBI" id="CHEBI:74483"/>
        <dbReference type="ChEBI" id="CHEBI:82748"/>
        <dbReference type="EC" id="2.1.1.176"/>
    </reaction>
</comment>
<dbReference type="AlphaFoldDB" id="A0A9D1LQ12"/>
<evidence type="ECO:0000259" key="14">
    <source>
        <dbReference type="PROSITE" id="PS51686"/>
    </source>
</evidence>
<dbReference type="Pfam" id="PF01189">
    <property type="entry name" value="Methyltr_RsmB-F"/>
    <property type="match status" value="1"/>
</dbReference>
<dbReference type="CDD" id="cd02440">
    <property type="entry name" value="AdoMet_MTases"/>
    <property type="match status" value="1"/>
</dbReference>
<keyword evidence="5" id="KW-0698">rRNA processing</keyword>
<keyword evidence="8 13" id="KW-0949">S-adenosyl-L-methionine</keyword>
<dbReference type="PRINTS" id="PR02008">
    <property type="entry name" value="RCMTFAMILY"/>
</dbReference>
<keyword evidence="6 13" id="KW-0489">Methyltransferase</keyword>
<evidence type="ECO:0000256" key="7">
    <source>
        <dbReference type="ARBA" id="ARBA00022679"/>
    </source>
</evidence>
<dbReference type="GO" id="GO:0005737">
    <property type="term" value="C:cytoplasm"/>
    <property type="evidence" value="ECO:0007669"/>
    <property type="project" value="UniProtKB-SubCell"/>
</dbReference>
<feature type="binding site" evidence="13">
    <location>
        <position position="292"/>
    </location>
    <ligand>
        <name>S-adenosyl-L-methionine</name>
        <dbReference type="ChEBI" id="CHEBI:59789"/>
    </ligand>
</feature>
<dbReference type="GO" id="GO:0003723">
    <property type="term" value="F:RNA binding"/>
    <property type="evidence" value="ECO:0007669"/>
    <property type="project" value="UniProtKB-UniRule"/>
</dbReference>
<feature type="binding site" evidence="13">
    <location>
        <position position="265"/>
    </location>
    <ligand>
        <name>S-adenosyl-L-methionine</name>
        <dbReference type="ChEBI" id="CHEBI:59789"/>
    </ligand>
</feature>
<organism evidence="15 16">
    <name type="scientific">Candidatus Fimadaptatus faecigallinarum</name>
    <dbReference type="NCBI Taxonomy" id="2840814"/>
    <lineage>
        <taxon>Bacteria</taxon>
        <taxon>Bacillati</taxon>
        <taxon>Bacillota</taxon>
        <taxon>Clostridia</taxon>
        <taxon>Eubacteriales</taxon>
        <taxon>Candidatus Fimadaptatus</taxon>
    </lineage>
</organism>
<dbReference type="EC" id="2.1.1.176" evidence="3"/>
<evidence type="ECO:0000256" key="8">
    <source>
        <dbReference type="ARBA" id="ARBA00022691"/>
    </source>
</evidence>
<evidence type="ECO:0000256" key="13">
    <source>
        <dbReference type="PROSITE-ProRule" id="PRU01023"/>
    </source>
</evidence>
<dbReference type="GO" id="GO:0008649">
    <property type="term" value="F:rRNA methyltransferase activity"/>
    <property type="evidence" value="ECO:0007669"/>
    <property type="project" value="InterPro"/>
</dbReference>
<evidence type="ECO:0000256" key="12">
    <source>
        <dbReference type="ARBA" id="ARBA00047283"/>
    </source>
</evidence>
<dbReference type="InterPro" id="IPR004573">
    <property type="entry name" value="rRNA_ssu_MeTfrase_B"/>
</dbReference>
<evidence type="ECO:0000256" key="3">
    <source>
        <dbReference type="ARBA" id="ARBA00012140"/>
    </source>
</evidence>
<evidence type="ECO:0000256" key="4">
    <source>
        <dbReference type="ARBA" id="ARBA00022490"/>
    </source>
</evidence>
<dbReference type="InterPro" id="IPR006027">
    <property type="entry name" value="NusB_RsmB_TIM44"/>
</dbReference>
<evidence type="ECO:0000313" key="15">
    <source>
        <dbReference type="EMBL" id="HIU45925.1"/>
    </source>
</evidence>
<protein>
    <recommendedName>
        <fullName evidence="3">16S rRNA (cytosine(967)-C(5))-methyltransferase</fullName>
        <ecNumber evidence="3">2.1.1.176</ecNumber>
    </recommendedName>
    <alternativeName>
        <fullName evidence="10">16S rRNA m5C967 methyltransferase</fullName>
    </alternativeName>
    <alternativeName>
        <fullName evidence="11">rRNA (cytosine-C(5)-)-methyltransferase RsmB</fullName>
    </alternativeName>
</protein>
<comment type="subcellular location">
    <subcellularLocation>
        <location evidence="2">Cytoplasm</location>
    </subcellularLocation>
</comment>
<evidence type="ECO:0000256" key="6">
    <source>
        <dbReference type="ARBA" id="ARBA00022603"/>
    </source>
</evidence>
<sequence>MRKGAYSGLALDGVLSETRLSAADRALATEMFYGTLDNLIRIDWALGKLMERAPEGEVQDVLRMAAYQLLYLERVPANAACDEAVRLARSLGYERATGLVNGVLRNLLRRKSELTPSKCDLDPVKYMSIAHSMPEFVCQQLVDQYGEAQAEAILAWRAERFTVLRPNVLRISQDGFERALDAAKLNWQRSPVPGAYRVTGLGAIARQDIYKRGLCSVQGESSLMCALALDPRPGMQLMDACAAPGGKSAALIELMQGSGRVYACDIHAHRVELIRAMSARLGHDGIKARQWDATRFNPEWEGAMDAVLCDAPCSGLGVVSSKPDIKLNLTPEALEQLPELQARILANCARYVRPGGVLVYSTCTILASENQDVVNGFLRAHGEFEIDDVAPHVPESFRGAVQDGMLALLGCRNGVDGFFVARMVRR</sequence>
<dbReference type="SUPFAM" id="SSF48013">
    <property type="entry name" value="NusB-like"/>
    <property type="match status" value="1"/>
</dbReference>
<comment type="function">
    <text evidence="1">Specifically methylates the cytosine at position 967 (m5C967) of 16S rRNA.</text>
</comment>
<dbReference type="SUPFAM" id="SSF53335">
    <property type="entry name" value="S-adenosyl-L-methionine-dependent methyltransferases"/>
    <property type="match status" value="1"/>
</dbReference>
<dbReference type="PANTHER" id="PTHR22807:SF53">
    <property type="entry name" value="RIBOSOMAL RNA SMALL SUBUNIT METHYLTRANSFERASE B-RELATED"/>
    <property type="match status" value="1"/>
</dbReference>
<gene>
    <name evidence="15" type="primary">rsmB</name>
    <name evidence="15" type="ORF">IAC59_01535</name>
</gene>
<evidence type="ECO:0000256" key="2">
    <source>
        <dbReference type="ARBA" id="ARBA00004496"/>
    </source>
</evidence>
<reference evidence="15" key="2">
    <citation type="journal article" date="2021" name="PeerJ">
        <title>Extensive microbial diversity within the chicken gut microbiome revealed by metagenomics and culture.</title>
        <authorList>
            <person name="Gilroy R."/>
            <person name="Ravi A."/>
            <person name="Getino M."/>
            <person name="Pursley I."/>
            <person name="Horton D.L."/>
            <person name="Alikhan N.F."/>
            <person name="Baker D."/>
            <person name="Gharbi K."/>
            <person name="Hall N."/>
            <person name="Watson M."/>
            <person name="Adriaenssens E.M."/>
            <person name="Foster-Nyarko E."/>
            <person name="Jarju S."/>
            <person name="Secka A."/>
            <person name="Antonio M."/>
            <person name="Oren A."/>
            <person name="Chaudhuri R.R."/>
            <person name="La Ragione R."/>
            <person name="Hildebrand F."/>
            <person name="Pallen M.J."/>
        </authorList>
    </citation>
    <scope>NUCLEOTIDE SEQUENCE</scope>
    <source>
        <strain evidence="15">ChiSxjej2B14-8506</strain>
    </source>
</reference>
<dbReference type="GO" id="GO:0006355">
    <property type="term" value="P:regulation of DNA-templated transcription"/>
    <property type="evidence" value="ECO:0007669"/>
    <property type="project" value="InterPro"/>
</dbReference>
<feature type="active site" description="Nucleophile" evidence="13">
    <location>
        <position position="363"/>
    </location>
</feature>
<keyword evidence="7 13" id="KW-0808">Transferase</keyword>
<dbReference type="Pfam" id="PF01029">
    <property type="entry name" value="NusB"/>
    <property type="match status" value="1"/>
</dbReference>
<dbReference type="NCBIfam" id="TIGR00563">
    <property type="entry name" value="rsmB"/>
    <property type="match status" value="1"/>
</dbReference>
<comment type="caution">
    <text evidence="15">The sequence shown here is derived from an EMBL/GenBank/DDBJ whole genome shotgun (WGS) entry which is preliminary data.</text>
</comment>
<comment type="similarity">
    <text evidence="13">Belongs to the class I-like SAM-binding methyltransferase superfamily. RsmB/NOP family.</text>
</comment>
<dbReference type="NCBIfam" id="NF011494">
    <property type="entry name" value="PRK14902.1"/>
    <property type="match status" value="1"/>
</dbReference>
<dbReference type="InterPro" id="IPR035926">
    <property type="entry name" value="NusB-like_sf"/>
</dbReference>
<evidence type="ECO:0000256" key="10">
    <source>
        <dbReference type="ARBA" id="ARBA00030399"/>
    </source>
</evidence>
<dbReference type="InterPro" id="IPR049560">
    <property type="entry name" value="MeTrfase_RsmB-F_NOP2_cat"/>
</dbReference>
<keyword evidence="4" id="KW-0963">Cytoplasm</keyword>
<feature type="binding site" evidence="13">
    <location>
        <position position="310"/>
    </location>
    <ligand>
        <name>S-adenosyl-L-methionine</name>
        <dbReference type="ChEBI" id="CHEBI:59789"/>
    </ligand>
</feature>